<dbReference type="CDD" id="cd00609">
    <property type="entry name" value="AAT_like"/>
    <property type="match status" value="1"/>
</dbReference>
<keyword evidence="5" id="KW-0804">Transcription</keyword>
<dbReference type="InterPro" id="IPR036388">
    <property type="entry name" value="WH-like_DNA-bd_sf"/>
</dbReference>
<evidence type="ECO:0000256" key="3">
    <source>
        <dbReference type="ARBA" id="ARBA00023015"/>
    </source>
</evidence>
<keyword evidence="2" id="KW-0663">Pyridoxal phosphate</keyword>
<reference evidence="8 9" key="1">
    <citation type="submission" date="2019-06" db="EMBL/GenBank/DDBJ databases">
        <title>Sequencing the genomes of 1000 actinobacteria strains.</title>
        <authorList>
            <person name="Klenk H.-P."/>
        </authorList>
    </citation>
    <scope>NUCLEOTIDE SEQUENCE [LARGE SCALE GENOMIC DNA]</scope>
    <source>
        <strain evidence="8 9">DSM 24683</strain>
    </source>
</reference>
<dbReference type="InterPro" id="IPR000524">
    <property type="entry name" value="Tscrpt_reg_HTH_GntR"/>
</dbReference>
<accession>A0A561C0R0</accession>
<dbReference type="InterPro" id="IPR015424">
    <property type="entry name" value="PyrdxlP-dep_Trfase"/>
</dbReference>
<dbReference type="GO" id="GO:0003677">
    <property type="term" value="F:DNA binding"/>
    <property type="evidence" value="ECO:0007669"/>
    <property type="project" value="UniProtKB-KW"/>
</dbReference>
<feature type="compositionally biased region" description="Low complexity" evidence="6">
    <location>
        <begin position="89"/>
        <end position="100"/>
    </location>
</feature>
<evidence type="ECO:0000256" key="2">
    <source>
        <dbReference type="ARBA" id="ARBA00022898"/>
    </source>
</evidence>
<keyword evidence="8" id="KW-0808">Transferase</keyword>
<organism evidence="8 9">
    <name type="scientific">Kribbella amoyensis</name>
    <dbReference type="NCBI Taxonomy" id="996641"/>
    <lineage>
        <taxon>Bacteria</taxon>
        <taxon>Bacillati</taxon>
        <taxon>Actinomycetota</taxon>
        <taxon>Actinomycetes</taxon>
        <taxon>Propionibacteriales</taxon>
        <taxon>Kribbellaceae</taxon>
        <taxon>Kribbella</taxon>
    </lineage>
</organism>
<dbReference type="PANTHER" id="PTHR46577:SF1">
    <property type="entry name" value="HTH-TYPE TRANSCRIPTIONAL REGULATORY PROTEIN GABR"/>
    <property type="match status" value="1"/>
</dbReference>
<sequence>MTGLPFDWSPEEAGPLTERLVAALRTALHSGRLAVGDELPPTRVVAAELGISRWVITQAYERLTAEGWFDARTGSGTTVARTATRREPAVAAPSATAATPDWDLTPNLPDLSSFPRAAWRSASGRVLNTLEDHAFGYPAPGGDAFLREQLAGYLRRARGIEAQPDEVVITRGTTQGLALLCRVLRQSNHGEILLEDPGWPRAALVAENAGLRRVAVPVDEHGLRADLAFTTTATVAFVAATHQYPTGVPLSAARRADLLRWARAGDKLIIEDDCDAEFRYDRSPVGALAALDPTQVAYLGSTSKTLAPTLRLGWLVVQGALRRQVQALLEAEASTPPGLDQRTLATLLADGAYERHLRKMRRVYKRRRTAMVAALRSALPDVEISGLDAGLHLLVMLPDDVDERAVLARALKLGASVTGLSTCRLTAPGPHGLVIGYGNIKEAQAPLIAELLAAALDRRVAL</sequence>
<proteinExistence type="inferred from homology"/>
<evidence type="ECO:0000256" key="6">
    <source>
        <dbReference type="SAM" id="MobiDB-lite"/>
    </source>
</evidence>
<dbReference type="Pfam" id="PF00155">
    <property type="entry name" value="Aminotran_1_2"/>
    <property type="match status" value="1"/>
</dbReference>
<dbReference type="InterPro" id="IPR036390">
    <property type="entry name" value="WH_DNA-bd_sf"/>
</dbReference>
<dbReference type="PROSITE" id="PS50949">
    <property type="entry name" value="HTH_GNTR"/>
    <property type="match status" value="1"/>
</dbReference>
<dbReference type="InterPro" id="IPR051446">
    <property type="entry name" value="HTH_trans_reg/aminotransferase"/>
</dbReference>
<dbReference type="InterPro" id="IPR015421">
    <property type="entry name" value="PyrdxlP-dep_Trfase_major"/>
</dbReference>
<dbReference type="SUPFAM" id="SSF46785">
    <property type="entry name" value="Winged helix' DNA-binding domain"/>
    <property type="match status" value="1"/>
</dbReference>
<evidence type="ECO:0000313" key="8">
    <source>
        <dbReference type="EMBL" id="TWD84512.1"/>
    </source>
</evidence>
<dbReference type="GO" id="GO:0003700">
    <property type="term" value="F:DNA-binding transcription factor activity"/>
    <property type="evidence" value="ECO:0007669"/>
    <property type="project" value="InterPro"/>
</dbReference>
<protein>
    <submittedName>
        <fullName evidence="8">GntR family transcriptional regulator/MocR family aminotransferase</fullName>
    </submittedName>
</protein>
<evidence type="ECO:0000256" key="5">
    <source>
        <dbReference type="ARBA" id="ARBA00023163"/>
    </source>
</evidence>
<name>A0A561C0R0_9ACTN</name>
<dbReference type="CDD" id="cd07377">
    <property type="entry name" value="WHTH_GntR"/>
    <property type="match status" value="1"/>
</dbReference>
<keyword evidence="8" id="KW-0032">Aminotransferase</keyword>
<keyword evidence="3" id="KW-0805">Transcription regulation</keyword>
<comment type="caution">
    <text evidence="8">The sequence shown here is derived from an EMBL/GenBank/DDBJ whole genome shotgun (WGS) entry which is preliminary data.</text>
</comment>
<dbReference type="InterPro" id="IPR004839">
    <property type="entry name" value="Aminotransferase_I/II_large"/>
</dbReference>
<comment type="similarity">
    <text evidence="1">In the C-terminal section; belongs to the class-I pyridoxal-phosphate-dependent aminotransferase family.</text>
</comment>
<keyword evidence="9" id="KW-1185">Reference proteome</keyword>
<keyword evidence="4" id="KW-0238">DNA-binding</keyword>
<feature type="region of interest" description="Disordered" evidence="6">
    <location>
        <begin position="84"/>
        <end position="103"/>
    </location>
</feature>
<evidence type="ECO:0000256" key="4">
    <source>
        <dbReference type="ARBA" id="ARBA00023125"/>
    </source>
</evidence>
<evidence type="ECO:0000256" key="1">
    <source>
        <dbReference type="ARBA" id="ARBA00005384"/>
    </source>
</evidence>
<dbReference type="Gene3D" id="1.10.10.10">
    <property type="entry name" value="Winged helix-like DNA-binding domain superfamily/Winged helix DNA-binding domain"/>
    <property type="match status" value="1"/>
</dbReference>
<dbReference type="SMART" id="SM00345">
    <property type="entry name" value="HTH_GNTR"/>
    <property type="match status" value="1"/>
</dbReference>
<gene>
    <name evidence="8" type="ORF">FB561_5704</name>
</gene>
<dbReference type="GO" id="GO:0008483">
    <property type="term" value="F:transaminase activity"/>
    <property type="evidence" value="ECO:0007669"/>
    <property type="project" value="UniProtKB-KW"/>
</dbReference>
<feature type="domain" description="HTH gntR-type" evidence="7">
    <location>
        <begin position="14"/>
        <end position="82"/>
    </location>
</feature>
<dbReference type="AlphaFoldDB" id="A0A561C0R0"/>
<dbReference type="Pfam" id="PF00392">
    <property type="entry name" value="GntR"/>
    <property type="match status" value="1"/>
</dbReference>
<dbReference type="PANTHER" id="PTHR46577">
    <property type="entry name" value="HTH-TYPE TRANSCRIPTIONAL REGULATORY PROTEIN GABR"/>
    <property type="match status" value="1"/>
</dbReference>
<dbReference type="Gene3D" id="3.40.640.10">
    <property type="entry name" value="Type I PLP-dependent aspartate aminotransferase-like (Major domain)"/>
    <property type="match status" value="1"/>
</dbReference>
<dbReference type="GO" id="GO:0030170">
    <property type="term" value="F:pyridoxal phosphate binding"/>
    <property type="evidence" value="ECO:0007669"/>
    <property type="project" value="InterPro"/>
</dbReference>
<dbReference type="SUPFAM" id="SSF53383">
    <property type="entry name" value="PLP-dependent transferases"/>
    <property type="match status" value="1"/>
</dbReference>
<dbReference type="EMBL" id="VIVK01000001">
    <property type="protein sequence ID" value="TWD84512.1"/>
    <property type="molecule type" value="Genomic_DNA"/>
</dbReference>
<evidence type="ECO:0000259" key="7">
    <source>
        <dbReference type="PROSITE" id="PS50949"/>
    </source>
</evidence>
<dbReference type="Proteomes" id="UP000318380">
    <property type="component" value="Unassembled WGS sequence"/>
</dbReference>
<evidence type="ECO:0000313" key="9">
    <source>
        <dbReference type="Proteomes" id="UP000318380"/>
    </source>
</evidence>